<dbReference type="InterPro" id="IPR045083">
    <property type="entry name" value="ATP_synth_F0_asu_bact/mt"/>
</dbReference>
<feature type="transmembrane region" description="Helical" evidence="11">
    <location>
        <begin position="101"/>
        <end position="119"/>
    </location>
</feature>
<evidence type="ECO:0000256" key="10">
    <source>
        <dbReference type="ARBA" id="ARBA00023310"/>
    </source>
</evidence>
<keyword evidence="3 11" id="KW-0813">Transport</keyword>
<feature type="transmembrane region" description="Helical" evidence="11">
    <location>
        <begin position="163"/>
        <end position="183"/>
    </location>
</feature>
<evidence type="ECO:0000256" key="6">
    <source>
        <dbReference type="ARBA" id="ARBA00022781"/>
    </source>
</evidence>
<evidence type="ECO:0000256" key="5">
    <source>
        <dbReference type="ARBA" id="ARBA00022692"/>
    </source>
</evidence>
<keyword evidence="8 11" id="KW-0406">Ion transport</keyword>
<keyword evidence="4 11" id="KW-0138">CF(0)</keyword>
<evidence type="ECO:0000256" key="12">
    <source>
        <dbReference type="RuleBase" id="RU000483"/>
    </source>
</evidence>
<gene>
    <name evidence="11 13" type="primary">atpB</name>
    <name evidence="13" type="ORF">JIV24_02735</name>
</gene>
<feature type="transmembrane region" description="Helical" evidence="11">
    <location>
        <begin position="283"/>
        <end position="316"/>
    </location>
</feature>
<keyword evidence="7 11" id="KW-1133">Transmembrane helix</keyword>
<dbReference type="SUPFAM" id="SSF81336">
    <property type="entry name" value="F1F0 ATP synthase subunit A"/>
    <property type="match status" value="1"/>
</dbReference>
<keyword evidence="14" id="KW-1185">Reference proteome</keyword>
<comment type="subcellular location">
    <subcellularLocation>
        <location evidence="11 12">Cell membrane</location>
        <topology evidence="11 12">Multi-pass membrane protein</topology>
    </subcellularLocation>
    <subcellularLocation>
        <location evidence="1">Membrane</location>
        <topology evidence="1">Multi-pass membrane protein</topology>
    </subcellularLocation>
</comment>
<dbReference type="NCBIfam" id="TIGR01131">
    <property type="entry name" value="ATP_synt_6_or_A"/>
    <property type="match status" value="1"/>
</dbReference>
<evidence type="ECO:0000256" key="2">
    <source>
        <dbReference type="ARBA" id="ARBA00006810"/>
    </source>
</evidence>
<evidence type="ECO:0000313" key="13">
    <source>
        <dbReference type="EMBL" id="MBK3516240.1"/>
    </source>
</evidence>
<sequence length="321" mass="36350">MEMIMHHIADSHEWHVISYNSDGEEKHITLPLPIILIDEGLHIFMSSAFHHGEELVEKGNKYYKLYHGKIYETDAEGTINYGEHHEVLNDKPIDLSITRNVASMWLSIIIIIWMFTAAARKYKGAPSAPKGIQSFLEPLILFVRDDIAYAQIDKHKADRFMPFLLTLFFFIWVNNLIGLVPFFPGGSNLTGNISLTMVLAIITFLVTNFSGTKSYWGHIFWMPGVPVPIRLLLSVIEFIGLFTKPFALMIRLLANITAGHIIILSLFSLIFVMKSVAIAPVSLLMALMMFMLELLVAVLQAYIFTLLSALFIGMAVHDEEH</sequence>
<evidence type="ECO:0000256" key="3">
    <source>
        <dbReference type="ARBA" id="ARBA00022448"/>
    </source>
</evidence>
<dbReference type="Pfam" id="PF00119">
    <property type="entry name" value="ATP-synt_A"/>
    <property type="match status" value="1"/>
</dbReference>
<evidence type="ECO:0000256" key="1">
    <source>
        <dbReference type="ARBA" id="ARBA00004141"/>
    </source>
</evidence>
<evidence type="ECO:0000256" key="4">
    <source>
        <dbReference type="ARBA" id="ARBA00022547"/>
    </source>
</evidence>
<dbReference type="InterPro" id="IPR000568">
    <property type="entry name" value="ATP_synth_F0_asu"/>
</dbReference>
<evidence type="ECO:0000313" key="14">
    <source>
        <dbReference type="Proteomes" id="UP000605676"/>
    </source>
</evidence>
<dbReference type="Gene3D" id="1.20.120.220">
    <property type="entry name" value="ATP synthase, F0 complex, subunit A"/>
    <property type="match status" value="1"/>
</dbReference>
<dbReference type="PANTHER" id="PTHR11410:SF0">
    <property type="entry name" value="ATP SYNTHASE SUBUNIT A"/>
    <property type="match status" value="1"/>
</dbReference>
<comment type="similarity">
    <text evidence="2 11 12">Belongs to the ATPase A chain family.</text>
</comment>
<dbReference type="PRINTS" id="PR00123">
    <property type="entry name" value="ATPASEA"/>
</dbReference>
<keyword evidence="10 11" id="KW-0066">ATP synthesis</keyword>
<evidence type="ECO:0000256" key="8">
    <source>
        <dbReference type="ARBA" id="ARBA00023065"/>
    </source>
</evidence>
<dbReference type="Proteomes" id="UP000605676">
    <property type="component" value="Unassembled WGS sequence"/>
</dbReference>
<feature type="transmembrane region" description="Helical" evidence="11">
    <location>
        <begin position="219"/>
        <end position="242"/>
    </location>
</feature>
<proteinExistence type="inferred from homology"/>
<organism evidence="13 14">
    <name type="scientific">Carboxylicivirga marina</name>
    <dbReference type="NCBI Taxonomy" id="2800988"/>
    <lineage>
        <taxon>Bacteria</taxon>
        <taxon>Pseudomonadati</taxon>
        <taxon>Bacteroidota</taxon>
        <taxon>Bacteroidia</taxon>
        <taxon>Marinilabiliales</taxon>
        <taxon>Marinilabiliaceae</taxon>
        <taxon>Carboxylicivirga</taxon>
    </lineage>
</organism>
<comment type="function">
    <text evidence="11 12">Key component of the proton channel; it plays a direct role in the translocation of protons across the membrane.</text>
</comment>
<evidence type="ECO:0000256" key="9">
    <source>
        <dbReference type="ARBA" id="ARBA00023136"/>
    </source>
</evidence>
<protein>
    <recommendedName>
        <fullName evidence="11 12">ATP synthase subunit a</fullName>
    </recommendedName>
    <alternativeName>
        <fullName evidence="11">ATP synthase F0 sector subunit a</fullName>
    </alternativeName>
    <alternativeName>
        <fullName evidence="11">F-ATPase subunit 6</fullName>
    </alternativeName>
</protein>
<dbReference type="EMBL" id="JAENRR010000004">
    <property type="protein sequence ID" value="MBK3516240.1"/>
    <property type="molecule type" value="Genomic_DNA"/>
</dbReference>
<dbReference type="CDD" id="cd00310">
    <property type="entry name" value="ATP-synt_Fo_a_6"/>
    <property type="match status" value="1"/>
</dbReference>
<keyword evidence="9 11" id="KW-0472">Membrane</keyword>
<dbReference type="PANTHER" id="PTHR11410">
    <property type="entry name" value="ATP SYNTHASE SUBUNIT A"/>
    <property type="match status" value="1"/>
</dbReference>
<reference evidence="13 14" key="1">
    <citation type="submission" date="2021-01" db="EMBL/GenBank/DDBJ databases">
        <title>Carboxyliciviraga sp.nov., isolated from coastal sediments.</title>
        <authorList>
            <person name="Lu D."/>
            <person name="Zhang T."/>
        </authorList>
    </citation>
    <scope>NUCLEOTIDE SEQUENCE [LARGE SCALE GENOMIC DNA]</scope>
    <source>
        <strain evidence="13 14">N1Y132</strain>
    </source>
</reference>
<feature type="transmembrane region" description="Helical" evidence="11">
    <location>
        <begin position="248"/>
        <end position="271"/>
    </location>
</feature>
<dbReference type="HAMAP" id="MF_01393">
    <property type="entry name" value="ATP_synth_a_bact"/>
    <property type="match status" value="1"/>
</dbReference>
<keyword evidence="6 11" id="KW-0375">Hydrogen ion transport</keyword>
<keyword evidence="11" id="KW-1003">Cell membrane</keyword>
<feature type="transmembrane region" description="Helical" evidence="11">
    <location>
        <begin position="189"/>
        <end position="207"/>
    </location>
</feature>
<comment type="caution">
    <text evidence="13">The sequence shown here is derived from an EMBL/GenBank/DDBJ whole genome shotgun (WGS) entry which is preliminary data.</text>
</comment>
<dbReference type="InterPro" id="IPR035908">
    <property type="entry name" value="F0_ATP_A_sf"/>
</dbReference>
<evidence type="ECO:0000256" key="11">
    <source>
        <dbReference type="HAMAP-Rule" id="MF_01393"/>
    </source>
</evidence>
<accession>A0ABS1HFI5</accession>
<evidence type="ECO:0000256" key="7">
    <source>
        <dbReference type="ARBA" id="ARBA00022989"/>
    </source>
</evidence>
<keyword evidence="5 11" id="KW-0812">Transmembrane</keyword>
<name>A0ABS1HFI5_9BACT</name>